<sequence length="867" mass="98001">MDASENKDLEPRLEASQNGTEEEELHRSGRQRNPTEKMRAYKEEEALKKEKRLIHLYEQWKDLARNTRKELKTDVSESQLVGLINTLEKGRDDVMHVYLEIRDYIAPSSDTRRRIDTCEAVTKDISKIIFDRMACLEDFDRENVKHSLHELLHHDYARSVYGSTVSRPTSSRSTVMSIAAKRADAAAELAAKEVEYSMIQEIEAQKCEWEKLKAEKDLKAARARLQAYDQEMAQDVSIHSSDSNRGEQQDVSITAQQHVIPSSIQRPTNITATRPINITATRPTNITATSLPPKSDISYLAQAVQDSIALNRLPTTEPSVFNGDPIQFIEWKAAFVSLIDGKAISSADKLHYLKRYVGGPARKSLDGIFYRNDDEAYNDAWNKLNQRALRASDPTSEKLNLKDSRRNRANVFHVQTATENNQNEENEQQPTKGNFKMCFFCKDSKHKIHNCPKFVAKSLEEKRKYVKENRLCYGCMKPGHSAKDCRHRLSCDTCRCRHPTCLHDENYTKKVKSAPFSNQGDAETTTATSHKVEIDEPSTNTSMIVPVWVSTERNPGCEKLVYALLDTQSDTVFVERELSNMLQADSYPVRLKLTTMTAKDVVMPSERVSGLRVRGYSSSVVLNLPPAYTKDFIPVNRTHIPTCDTARHWKHLSKIVDKIPPLQDCEVGLLIGYSCPKALAPKQVILGGDNEPYAVHTDLGWSIVGRLSSQHESQCFNTICHRVSIKELPPVTPADVIKLLESDFKDAGEDDKTVSQDDILFLTKLQQGIRKNDHGHYEMPLPFKLLADEGHKNNGNACVFPALYFYDALVYSHNCSYRCAVISSIPAGLSATFECDGMEGRYINVVIPGREEYLTLCEVKVFGSPLD</sequence>
<dbReference type="GO" id="GO:0008270">
    <property type="term" value="F:zinc ion binding"/>
    <property type="evidence" value="ECO:0007669"/>
    <property type="project" value="UniProtKB-KW"/>
</dbReference>
<dbReference type="STRING" id="84645.A0A498NKH4"/>
<feature type="compositionally biased region" description="Basic and acidic residues" evidence="3">
    <location>
        <begin position="1"/>
        <end position="13"/>
    </location>
</feature>
<accession>A0A498NKH4</accession>
<feature type="compositionally biased region" description="Polar residues" evidence="3">
    <location>
        <begin position="515"/>
        <end position="529"/>
    </location>
</feature>
<evidence type="ECO:0000313" key="5">
    <source>
        <dbReference type="EMBL" id="RXN32299.1"/>
    </source>
</evidence>
<dbReference type="Gene3D" id="4.10.60.10">
    <property type="entry name" value="Zinc finger, CCHC-type"/>
    <property type="match status" value="1"/>
</dbReference>
<comment type="caution">
    <text evidence="5">The sequence shown here is derived from an EMBL/GenBank/DDBJ whole genome shotgun (WGS) entry which is preliminary data.</text>
</comment>
<evidence type="ECO:0000256" key="2">
    <source>
        <dbReference type="SAM" id="Coils"/>
    </source>
</evidence>
<keyword evidence="1" id="KW-0863">Zinc-finger</keyword>
<evidence type="ECO:0000256" key="3">
    <source>
        <dbReference type="SAM" id="MobiDB-lite"/>
    </source>
</evidence>
<reference evidence="5 6" key="1">
    <citation type="submission" date="2018-03" db="EMBL/GenBank/DDBJ databases">
        <title>Draft genome sequence of Rohu Carp (Labeo rohita).</title>
        <authorList>
            <person name="Das P."/>
            <person name="Kushwaha B."/>
            <person name="Joshi C.G."/>
            <person name="Kumar D."/>
            <person name="Nagpure N.S."/>
            <person name="Sahoo L."/>
            <person name="Das S.P."/>
            <person name="Bit A."/>
            <person name="Patnaik S."/>
            <person name="Meher P.K."/>
            <person name="Jayasankar P."/>
            <person name="Koringa P.G."/>
            <person name="Patel N.V."/>
            <person name="Hinsu A.T."/>
            <person name="Kumar R."/>
            <person name="Pandey M."/>
            <person name="Agarwal S."/>
            <person name="Srivastava S."/>
            <person name="Singh M."/>
            <person name="Iquebal M.A."/>
            <person name="Jaiswal S."/>
            <person name="Angadi U.B."/>
            <person name="Kumar N."/>
            <person name="Raza M."/>
            <person name="Shah T.M."/>
            <person name="Rai A."/>
            <person name="Jena J.K."/>
        </authorList>
    </citation>
    <scope>NUCLEOTIDE SEQUENCE [LARGE SCALE GENOMIC DNA]</scope>
    <source>
        <strain evidence="5">DASCIFA01</strain>
        <tissue evidence="5">Testis</tissue>
    </source>
</reference>
<feature type="coiled-coil region" evidence="2">
    <location>
        <begin position="204"/>
        <end position="231"/>
    </location>
</feature>
<dbReference type="InterPro" id="IPR008979">
    <property type="entry name" value="Galactose-bd-like_sf"/>
</dbReference>
<evidence type="ECO:0000256" key="1">
    <source>
        <dbReference type="PROSITE-ProRule" id="PRU00047"/>
    </source>
</evidence>
<dbReference type="Gene3D" id="2.60.120.260">
    <property type="entry name" value="Galactose-binding domain-like"/>
    <property type="match status" value="1"/>
</dbReference>
<dbReference type="Proteomes" id="UP000290572">
    <property type="component" value="Unassembled WGS sequence"/>
</dbReference>
<dbReference type="PANTHER" id="PTHR47331:SF5">
    <property type="entry name" value="RIBONUCLEASE H"/>
    <property type="match status" value="1"/>
</dbReference>
<evidence type="ECO:0000313" key="6">
    <source>
        <dbReference type="Proteomes" id="UP000290572"/>
    </source>
</evidence>
<keyword evidence="1" id="KW-0862">Zinc</keyword>
<feature type="domain" description="CCHC-type" evidence="4">
    <location>
        <begin position="472"/>
        <end position="486"/>
    </location>
</feature>
<feature type="region of interest" description="Disordered" evidence="3">
    <location>
        <begin position="514"/>
        <end position="533"/>
    </location>
</feature>
<keyword evidence="1" id="KW-0479">Metal-binding</keyword>
<evidence type="ECO:0000259" key="4">
    <source>
        <dbReference type="PROSITE" id="PS50158"/>
    </source>
</evidence>
<dbReference type="EMBL" id="QBIY01011397">
    <property type="protein sequence ID" value="RXN32299.1"/>
    <property type="molecule type" value="Genomic_DNA"/>
</dbReference>
<name>A0A498NKH4_LABRO</name>
<dbReference type="PROSITE" id="PS50158">
    <property type="entry name" value="ZF_CCHC"/>
    <property type="match status" value="1"/>
</dbReference>
<keyword evidence="2" id="KW-0175">Coiled coil</keyword>
<dbReference type="GO" id="GO:0003676">
    <property type="term" value="F:nucleic acid binding"/>
    <property type="evidence" value="ECO:0007669"/>
    <property type="project" value="InterPro"/>
</dbReference>
<dbReference type="PANTHER" id="PTHR47331">
    <property type="entry name" value="PHD-TYPE DOMAIN-CONTAINING PROTEIN"/>
    <property type="match status" value="1"/>
</dbReference>
<dbReference type="SMART" id="SM00343">
    <property type="entry name" value="ZnF_C2HC"/>
    <property type="match status" value="2"/>
</dbReference>
<dbReference type="InterPro" id="IPR001878">
    <property type="entry name" value="Znf_CCHC"/>
</dbReference>
<proteinExistence type="predicted"/>
<organism evidence="5 6">
    <name type="scientific">Labeo rohita</name>
    <name type="common">Indian major carp</name>
    <name type="synonym">Cyprinus rohita</name>
    <dbReference type="NCBI Taxonomy" id="84645"/>
    <lineage>
        <taxon>Eukaryota</taxon>
        <taxon>Metazoa</taxon>
        <taxon>Chordata</taxon>
        <taxon>Craniata</taxon>
        <taxon>Vertebrata</taxon>
        <taxon>Euteleostomi</taxon>
        <taxon>Actinopterygii</taxon>
        <taxon>Neopterygii</taxon>
        <taxon>Teleostei</taxon>
        <taxon>Ostariophysi</taxon>
        <taxon>Cypriniformes</taxon>
        <taxon>Cyprinidae</taxon>
        <taxon>Labeoninae</taxon>
        <taxon>Labeonini</taxon>
        <taxon>Labeo</taxon>
    </lineage>
</organism>
<dbReference type="SUPFAM" id="SSF49785">
    <property type="entry name" value="Galactose-binding domain-like"/>
    <property type="match status" value="1"/>
</dbReference>
<protein>
    <recommendedName>
        <fullName evidence="4">CCHC-type domain-containing protein</fullName>
    </recommendedName>
</protein>
<dbReference type="AlphaFoldDB" id="A0A498NKH4"/>
<keyword evidence="6" id="KW-1185">Reference proteome</keyword>
<gene>
    <name evidence="5" type="ORF">ROHU_016271</name>
</gene>
<feature type="region of interest" description="Disordered" evidence="3">
    <location>
        <begin position="1"/>
        <end position="41"/>
    </location>
</feature>